<evidence type="ECO:0000256" key="12">
    <source>
        <dbReference type="ARBA" id="ARBA00022741"/>
    </source>
</evidence>
<accession>A0A1H2Z9S3</accession>
<evidence type="ECO:0000256" key="4">
    <source>
        <dbReference type="ARBA" id="ARBA00004496"/>
    </source>
</evidence>
<keyword evidence="11 18" id="KW-0479">Metal-binding</keyword>
<dbReference type="EC" id="4.2.3.4" evidence="7 18"/>
<keyword evidence="14 18" id="KW-0520">NAD</keyword>
<comment type="cofactor">
    <cofactor evidence="2 18">
        <name>NAD(+)</name>
        <dbReference type="ChEBI" id="CHEBI:57540"/>
    </cofactor>
</comment>
<comment type="caution">
    <text evidence="18">Lacks conserved residue(s) required for the propagation of feature annotation.</text>
</comment>
<dbReference type="NCBIfam" id="TIGR01357">
    <property type="entry name" value="aroB"/>
    <property type="match status" value="1"/>
</dbReference>
<dbReference type="SUPFAM" id="SSF56796">
    <property type="entry name" value="Dehydroquinate synthase-like"/>
    <property type="match status" value="1"/>
</dbReference>
<comment type="cofactor">
    <cofactor evidence="18">
        <name>Co(2+)</name>
        <dbReference type="ChEBI" id="CHEBI:48828"/>
    </cofactor>
    <cofactor evidence="18">
        <name>Zn(2+)</name>
        <dbReference type="ChEBI" id="CHEBI:29105"/>
    </cofactor>
    <text evidence="18">Binds 1 divalent metal cation per subunit. Can use either Co(2+) or Zn(2+).</text>
</comment>
<evidence type="ECO:0000256" key="14">
    <source>
        <dbReference type="ARBA" id="ARBA00023027"/>
    </source>
</evidence>
<dbReference type="GO" id="GO:0005737">
    <property type="term" value="C:cytoplasm"/>
    <property type="evidence" value="ECO:0007669"/>
    <property type="project" value="UniProtKB-SubCell"/>
</dbReference>
<dbReference type="PIRSF" id="PIRSF001455">
    <property type="entry name" value="DHQ_synth"/>
    <property type="match status" value="1"/>
</dbReference>
<evidence type="ECO:0000256" key="18">
    <source>
        <dbReference type="HAMAP-Rule" id="MF_00110"/>
    </source>
</evidence>
<dbReference type="InterPro" id="IPR050071">
    <property type="entry name" value="Dehydroquinate_synthase"/>
</dbReference>
<dbReference type="PANTHER" id="PTHR43622">
    <property type="entry name" value="3-DEHYDROQUINATE SYNTHASE"/>
    <property type="match status" value="1"/>
</dbReference>
<dbReference type="RefSeq" id="WP_074707232.1">
    <property type="nucleotide sequence ID" value="NZ_DBEZMR010000084.1"/>
</dbReference>
<dbReference type="PANTHER" id="PTHR43622:SF7">
    <property type="entry name" value="3-DEHYDROQUINATE SYNTHASE, CHLOROPLASTIC"/>
    <property type="match status" value="1"/>
</dbReference>
<dbReference type="FunFam" id="3.40.50.1970:FF:000007">
    <property type="entry name" value="Pentafunctional AROM polypeptide"/>
    <property type="match status" value="1"/>
</dbReference>
<evidence type="ECO:0000256" key="7">
    <source>
        <dbReference type="ARBA" id="ARBA00013031"/>
    </source>
</evidence>
<evidence type="ECO:0000256" key="6">
    <source>
        <dbReference type="ARBA" id="ARBA00005412"/>
    </source>
</evidence>
<evidence type="ECO:0000313" key="22">
    <source>
        <dbReference type="Proteomes" id="UP000182379"/>
    </source>
</evidence>
<evidence type="ECO:0000256" key="17">
    <source>
        <dbReference type="ARBA" id="ARBA00023285"/>
    </source>
</evidence>
<dbReference type="AlphaFoldDB" id="A0A1H2Z9S3"/>
<dbReference type="InterPro" id="IPR056179">
    <property type="entry name" value="DHQS_C"/>
</dbReference>
<evidence type="ECO:0000256" key="16">
    <source>
        <dbReference type="ARBA" id="ARBA00023239"/>
    </source>
</evidence>
<feature type="binding site" evidence="18">
    <location>
        <position position="246"/>
    </location>
    <ligand>
        <name>Zn(2+)</name>
        <dbReference type="ChEBI" id="CHEBI:29105"/>
    </ligand>
</feature>
<evidence type="ECO:0000256" key="11">
    <source>
        <dbReference type="ARBA" id="ARBA00022723"/>
    </source>
</evidence>
<dbReference type="InterPro" id="IPR030963">
    <property type="entry name" value="DHQ_synth_fam"/>
</dbReference>
<dbReference type="InterPro" id="IPR016037">
    <property type="entry name" value="DHQ_synth_AroB"/>
</dbReference>
<dbReference type="Pfam" id="PF01761">
    <property type="entry name" value="DHQ_synthase"/>
    <property type="match status" value="1"/>
</dbReference>
<evidence type="ECO:0000256" key="3">
    <source>
        <dbReference type="ARBA" id="ARBA00001947"/>
    </source>
</evidence>
<keyword evidence="9 18" id="KW-0963">Cytoplasm</keyword>
<keyword evidence="10 18" id="KW-0028">Amino-acid biosynthesis</keyword>
<proteinExistence type="inferred from homology"/>
<evidence type="ECO:0000256" key="9">
    <source>
        <dbReference type="ARBA" id="ARBA00022490"/>
    </source>
</evidence>
<feature type="domain" description="3-dehydroquinate synthase C-terminal" evidence="20">
    <location>
        <begin position="182"/>
        <end position="322"/>
    </location>
</feature>
<dbReference type="GO" id="GO:0009423">
    <property type="term" value="P:chorismate biosynthetic process"/>
    <property type="evidence" value="ECO:0007669"/>
    <property type="project" value="UniProtKB-UniRule"/>
</dbReference>
<keyword evidence="17 18" id="KW-0170">Cobalt</keyword>
<feature type="binding site" evidence="18">
    <location>
        <begin position="106"/>
        <end position="110"/>
    </location>
    <ligand>
        <name>NAD(+)</name>
        <dbReference type="ChEBI" id="CHEBI:57540"/>
    </ligand>
</feature>
<evidence type="ECO:0000313" key="21">
    <source>
        <dbReference type="EMBL" id="SDX14212.1"/>
    </source>
</evidence>
<comment type="similarity">
    <text evidence="6 18">Belongs to the sugar phosphate cyclases superfamily. Dehydroquinate synthase family.</text>
</comment>
<dbReference type="GO" id="GO:0009073">
    <property type="term" value="P:aromatic amino acid family biosynthetic process"/>
    <property type="evidence" value="ECO:0007669"/>
    <property type="project" value="UniProtKB-KW"/>
</dbReference>
<comment type="catalytic activity">
    <reaction evidence="1 18">
        <text>7-phospho-2-dehydro-3-deoxy-D-arabino-heptonate = 3-dehydroquinate + phosphate</text>
        <dbReference type="Rhea" id="RHEA:21968"/>
        <dbReference type="ChEBI" id="CHEBI:32364"/>
        <dbReference type="ChEBI" id="CHEBI:43474"/>
        <dbReference type="ChEBI" id="CHEBI:58394"/>
        <dbReference type="EC" id="4.2.3.4"/>
    </reaction>
</comment>
<keyword evidence="16 18" id="KW-0456">Lyase</keyword>
<keyword evidence="12 18" id="KW-0547">Nucleotide-binding</keyword>
<feature type="binding site" evidence="18">
    <location>
        <position position="263"/>
    </location>
    <ligand>
        <name>Zn(2+)</name>
        <dbReference type="ChEBI" id="CHEBI:29105"/>
    </ligand>
</feature>
<feature type="domain" description="3-dehydroquinate synthase N-terminal" evidence="19">
    <location>
        <begin position="68"/>
        <end position="179"/>
    </location>
</feature>
<comment type="function">
    <text evidence="18">Catalyzes the conversion of 3-deoxy-D-arabino-heptulosonate 7-phosphate (DAHP) to dehydroquinate (DHQ).</text>
</comment>
<dbReference type="GO" id="GO:0003856">
    <property type="term" value="F:3-dehydroquinate synthase activity"/>
    <property type="evidence" value="ECO:0007669"/>
    <property type="project" value="UniProtKB-UniRule"/>
</dbReference>
<reference evidence="21 22" key="1">
    <citation type="submission" date="2016-10" db="EMBL/GenBank/DDBJ databases">
        <authorList>
            <person name="Varghese N."/>
            <person name="Submissions S."/>
        </authorList>
    </citation>
    <scope>NUCLEOTIDE SEQUENCE [LARGE SCALE GENOMIC DNA]</scope>
    <source>
        <strain evidence="21 22">WCC6</strain>
    </source>
</reference>
<comment type="subcellular location">
    <subcellularLocation>
        <location evidence="4 18">Cytoplasm</location>
    </subcellularLocation>
</comment>
<evidence type="ECO:0000256" key="2">
    <source>
        <dbReference type="ARBA" id="ARBA00001911"/>
    </source>
</evidence>
<dbReference type="GO" id="GO:0000166">
    <property type="term" value="F:nucleotide binding"/>
    <property type="evidence" value="ECO:0007669"/>
    <property type="project" value="UniProtKB-KW"/>
</dbReference>
<feature type="binding site" evidence="18">
    <location>
        <begin position="130"/>
        <end position="131"/>
    </location>
    <ligand>
        <name>NAD(+)</name>
        <dbReference type="ChEBI" id="CHEBI:57540"/>
    </ligand>
</feature>
<dbReference type="HAMAP" id="MF_00110">
    <property type="entry name" value="DHQ_synthase"/>
    <property type="match status" value="1"/>
</dbReference>
<comment type="caution">
    <text evidence="21">The sequence shown here is derived from an EMBL/GenBank/DDBJ whole genome shotgun (WGS) entry which is preliminary data.</text>
</comment>
<name>A0A1H2Z9S3_ACIFE</name>
<keyword evidence="15 18" id="KW-0057">Aromatic amino acid biosynthesis</keyword>
<evidence type="ECO:0000256" key="13">
    <source>
        <dbReference type="ARBA" id="ARBA00022833"/>
    </source>
</evidence>
<evidence type="ECO:0000256" key="8">
    <source>
        <dbReference type="ARBA" id="ARBA00017684"/>
    </source>
</evidence>
<comment type="pathway">
    <text evidence="5 18">Metabolic intermediate biosynthesis; chorismate biosynthesis; chorismate from D-erythrose 4-phosphate and phosphoenolpyruvate: step 2/7.</text>
</comment>
<evidence type="ECO:0000256" key="5">
    <source>
        <dbReference type="ARBA" id="ARBA00004661"/>
    </source>
</evidence>
<evidence type="ECO:0000259" key="20">
    <source>
        <dbReference type="Pfam" id="PF24621"/>
    </source>
</evidence>
<comment type="cofactor">
    <cofactor evidence="3">
        <name>Zn(2+)</name>
        <dbReference type="ChEBI" id="CHEBI:29105"/>
    </cofactor>
</comment>
<sequence length="354" mass="38870">MEKIFVDLGKESYTIAIEPHSWSGFGKKIRALSRGDKAAVITDRTVDGLYGADLEQQLRAEGFQVRRLVMEPGEDHKNLDTFGKMVRACADFGMTRSDLVITLGGGVPGDLGGFAAASFLRGVDFIQVPTTLLAQIDSSVGGKVAVDLPEGKNLVGAFYQPKGVLMDPVLLRSLDRRYLHDGLAEVIKCAAFGDPDLFAALEDFSGDEDVLAHAAEISAACCRIKVKVVEEDERDVGARMVLNFGHTIGHAVERYYHYEKYTHGEGVAIGMVRLTRNTEKMGLTEHGTADRIRRLLQKYDIPTEDPISDEDVLAGITMDKKKRGNQITLVIVPAIGKRMLKKVDFADLRPYVKG</sequence>
<dbReference type="Pfam" id="PF24621">
    <property type="entry name" value="DHQS_C"/>
    <property type="match status" value="1"/>
</dbReference>
<dbReference type="CDD" id="cd08195">
    <property type="entry name" value="DHQS"/>
    <property type="match status" value="1"/>
</dbReference>
<dbReference type="EMBL" id="FNOP01000014">
    <property type="protein sequence ID" value="SDX14212.1"/>
    <property type="molecule type" value="Genomic_DNA"/>
</dbReference>
<feature type="binding site" evidence="18">
    <location>
        <position position="185"/>
    </location>
    <ligand>
        <name>Zn(2+)</name>
        <dbReference type="ChEBI" id="CHEBI:29105"/>
    </ligand>
</feature>
<evidence type="ECO:0000259" key="19">
    <source>
        <dbReference type="Pfam" id="PF01761"/>
    </source>
</evidence>
<gene>
    <name evidence="18" type="primary">aroB</name>
    <name evidence="21" type="ORF">SAMN05216495_11411</name>
</gene>
<dbReference type="UniPathway" id="UPA00053">
    <property type="reaction ID" value="UER00085"/>
</dbReference>
<dbReference type="GO" id="GO:0008652">
    <property type="term" value="P:amino acid biosynthetic process"/>
    <property type="evidence" value="ECO:0007669"/>
    <property type="project" value="UniProtKB-KW"/>
</dbReference>
<organism evidence="21 22">
    <name type="scientific">Acidaminococcus fermentans</name>
    <dbReference type="NCBI Taxonomy" id="905"/>
    <lineage>
        <taxon>Bacteria</taxon>
        <taxon>Bacillati</taxon>
        <taxon>Bacillota</taxon>
        <taxon>Negativicutes</taxon>
        <taxon>Acidaminococcales</taxon>
        <taxon>Acidaminococcaceae</taxon>
        <taxon>Acidaminococcus</taxon>
    </lineage>
</organism>
<dbReference type="Gene3D" id="3.40.50.1970">
    <property type="match status" value="1"/>
</dbReference>
<dbReference type="InterPro" id="IPR030960">
    <property type="entry name" value="DHQS/DOIS_N"/>
</dbReference>
<evidence type="ECO:0000256" key="15">
    <source>
        <dbReference type="ARBA" id="ARBA00023141"/>
    </source>
</evidence>
<dbReference type="Proteomes" id="UP000182379">
    <property type="component" value="Unassembled WGS sequence"/>
</dbReference>
<protein>
    <recommendedName>
        <fullName evidence="8 18">3-dehydroquinate synthase</fullName>
        <shortName evidence="18">DHQS</shortName>
        <ecNumber evidence="7 18">4.2.3.4</ecNumber>
    </recommendedName>
</protein>
<dbReference type="GO" id="GO:0046872">
    <property type="term" value="F:metal ion binding"/>
    <property type="evidence" value="ECO:0007669"/>
    <property type="project" value="UniProtKB-KW"/>
</dbReference>
<dbReference type="Gene3D" id="1.20.1090.10">
    <property type="entry name" value="Dehydroquinate synthase-like - alpha domain"/>
    <property type="match status" value="1"/>
</dbReference>
<feature type="binding site" evidence="18">
    <location>
        <position position="143"/>
    </location>
    <ligand>
        <name>NAD(+)</name>
        <dbReference type="ChEBI" id="CHEBI:57540"/>
    </ligand>
</feature>
<evidence type="ECO:0000256" key="1">
    <source>
        <dbReference type="ARBA" id="ARBA00001393"/>
    </source>
</evidence>
<evidence type="ECO:0000256" key="10">
    <source>
        <dbReference type="ARBA" id="ARBA00022605"/>
    </source>
</evidence>
<feature type="binding site" evidence="18">
    <location>
        <position position="152"/>
    </location>
    <ligand>
        <name>NAD(+)</name>
        <dbReference type="ChEBI" id="CHEBI:57540"/>
    </ligand>
</feature>
<keyword evidence="13 18" id="KW-0862">Zinc</keyword>